<feature type="region of interest" description="Disordered" evidence="13">
    <location>
        <begin position="161"/>
        <end position="213"/>
    </location>
</feature>
<organism evidence="15 16">
    <name type="scientific">Polarella glacialis</name>
    <name type="common">Dinoflagellate</name>
    <dbReference type="NCBI Taxonomy" id="89957"/>
    <lineage>
        <taxon>Eukaryota</taxon>
        <taxon>Sar</taxon>
        <taxon>Alveolata</taxon>
        <taxon>Dinophyceae</taxon>
        <taxon>Suessiales</taxon>
        <taxon>Suessiaceae</taxon>
        <taxon>Polarella</taxon>
    </lineage>
</organism>
<keyword evidence="4" id="KW-0808">Transferase</keyword>
<evidence type="ECO:0000256" key="2">
    <source>
        <dbReference type="ARBA" id="ARBA00004141"/>
    </source>
</evidence>
<feature type="compositionally biased region" description="Basic and acidic residues" evidence="13">
    <location>
        <begin position="50"/>
        <end position="61"/>
    </location>
</feature>
<keyword evidence="7 12" id="KW-0863">Zinc-finger</keyword>
<feature type="region of interest" description="Disordered" evidence="13">
    <location>
        <begin position="1"/>
        <end position="82"/>
    </location>
</feature>
<feature type="compositionally biased region" description="Low complexity" evidence="13">
    <location>
        <begin position="167"/>
        <end position="186"/>
    </location>
</feature>
<evidence type="ECO:0000256" key="13">
    <source>
        <dbReference type="SAM" id="MobiDB-lite"/>
    </source>
</evidence>
<dbReference type="GO" id="GO:0016020">
    <property type="term" value="C:membrane"/>
    <property type="evidence" value="ECO:0007669"/>
    <property type="project" value="UniProtKB-SubCell"/>
</dbReference>
<evidence type="ECO:0000256" key="1">
    <source>
        <dbReference type="ARBA" id="ARBA00000900"/>
    </source>
</evidence>
<feature type="domain" description="RING-type" evidence="14">
    <location>
        <begin position="108"/>
        <end position="151"/>
    </location>
</feature>
<comment type="caution">
    <text evidence="15">The sequence shown here is derived from an EMBL/GenBank/DDBJ whole genome shotgun (WGS) entry which is preliminary data.</text>
</comment>
<dbReference type="OMA" id="CAARHTF"/>
<dbReference type="Gene3D" id="3.30.40.10">
    <property type="entry name" value="Zinc/RING finger domain, C3HC4 (zinc finger)"/>
    <property type="match status" value="1"/>
</dbReference>
<evidence type="ECO:0000256" key="7">
    <source>
        <dbReference type="ARBA" id="ARBA00022771"/>
    </source>
</evidence>
<dbReference type="EMBL" id="CAJNNV010031378">
    <property type="protein sequence ID" value="CAE8635950.1"/>
    <property type="molecule type" value="Genomic_DNA"/>
</dbReference>
<evidence type="ECO:0000256" key="9">
    <source>
        <dbReference type="ARBA" id="ARBA00022833"/>
    </source>
</evidence>
<dbReference type="InterPro" id="IPR013083">
    <property type="entry name" value="Znf_RING/FYVE/PHD"/>
</dbReference>
<reference evidence="15" key="1">
    <citation type="submission" date="2021-02" db="EMBL/GenBank/DDBJ databases">
        <authorList>
            <person name="Dougan E. K."/>
            <person name="Rhodes N."/>
            <person name="Thang M."/>
            <person name="Chan C."/>
        </authorList>
    </citation>
    <scope>NUCLEOTIDE SEQUENCE</scope>
</reference>
<dbReference type="AlphaFoldDB" id="A0A813HE62"/>
<sequence>PRTMPVDYSRFDHIGDSDSDGEATGAVPRAPVAEPQPAPPDEVMEDLEDYFQRLDARRAEAEEAEAEAGLGLGPGTGEAFEPPSVERFEEADLAALAPSASSARSSECSICLAWVEEGEQIIELPCAARHTFHAECAQSWLSRNVSCPLCRVDVRKLVRAKQTSQVGPSSTSGRSRSPSPQQTPRSVGFTRDGGVILRYEPRPPPELPRPPYIPRELHGVAELVEIDYPERGTARVWRVPRNT</sequence>
<protein>
    <recommendedName>
        <fullName evidence="3">RING-type E3 ubiquitin transferase</fullName>
        <ecNumber evidence="3">2.3.2.27</ecNumber>
    </recommendedName>
</protein>
<evidence type="ECO:0000313" key="15">
    <source>
        <dbReference type="EMBL" id="CAE8635950.1"/>
    </source>
</evidence>
<keyword evidence="16" id="KW-1185">Reference proteome</keyword>
<keyword evidence="9" id="KW-0862">Zinc</keyword>
<dbReference type="GO" id="GO:0006511">
    <property type="term" value="P:ubiquitin-dependent protein catabolic process"/>
    <property type="evidence" value="ECO:0007669"/>
    <property type="project" value="TreeGrafter"/>
</dbReference>
<evidence type="ECO:0000256" key="4">
    <source>
        <dbReference type="ARBA" id="ARBA00022679"/>
    </source>
</evidence>
<evidence type="ECO:0000256" key="10">
    <source>
        <dbReference type="ARBA" id="ARBA00022989"/>
    </source>
</evidence>
<dbReference type="OrthoDB" id="8062037at2759"/>
<dbReference type="Pfam" id="PF13639">
    <property type="entry name" value="zf-RING_2"/>
    <property type="match status" value="1"/>
</dbReference>
<gene>
    <name evidence="15" type="ORF">PGLA1383_LOCUS51499</name>
</gene>
<evidence type="ECO:0000256" key="12">
    <source>
        <dbReference type="PROSITE-ProRule" id="PRU00175"/>
    </source>
</evidence>
<dbReference type="Proteomes" id="UP000654075">
    <property type="component" value="Unassembled WGS sequence"/>
</dbReference>
<evidence type="ECO:0000256" key="5">
    <source>
        <dbReference type="ARBA" id="ARBA00022692"/>
    </source>
</evidence>
<dbReference type="GO" id="GO:0016567">
    <property type="term" value="P:protein ubiquitination"/>
    <property type="evidence" value="ECO:0007669"/>
    <property type="project" value="TreeGrafter"/>
</dbReference>
<evidence type="ECO:0000256" key="3">
    <source>
        <dbReference type="ARBA" id="ARBA00012483"/>
    </source>
</evidence>
<dbReference type="SUPFAM" id="SSF57850">
    <property type="entry name" value="RING/U-box"/>
    <property type="match status" value="1"/>
</dbReference>
<comment type="subcellular location">
    <subcellularLocation>
        <location evidence="2">Membrane</location>
        <topology evidence="2">Multi-pass membrane protein</topology>
    </subcellularLocation>
</comment>
<proteinExistence type="predicted"/>
<dbReference type="SMART" id="SM00184">
    <property type="entry name" value="RING"/>
    <property type="match status" value="1"/>
</dbReference>
<evidence type="ECO:0000256" key="11">
    <source>
        <dbReference type="ARBA" id="ARBA00023136"/>
    </source>
</evidence>
<evidence type="ECO:0000259" key="14">
    <source>
        <dbReference type="PROSITE" id="PS50089"/>
    </source>
</evidence>
<evidence type="ECO:0000256" key="6">
    <source>
        <dbReference type="ARBA" id="ARBA00022723"/>
    </source>
</evidence>
<dbReference type="PANTHER" id="PTHR45977:SF4">
    <property type="entry name" value="RING-TYPE DOMAIN-CONTAINING PROTEIN"/>
    <property type="match status" value="1"/>
</dbReference>
<dbReference type="PROSITE" id="PS50089">
    <property type="entry name" value="ZF_RING_2"/>
    <property type="match status" value="1"/>
</dbReference>
<name>A0A813HE62_POLGL</name>
<feature type="non-terminal residue" evidence="15">
    <location>
        <position position="1"/>
    </location>
</feature>
<keyword evidence="6" id="KW-0479">Metal-binding</keyword>
<comment type="catalytic activity">
    <reaction evidence="1">
        <text>S-ubiquitinyl-[E2 ubiquitin-conjugating enzyme]-L-cysteine + [acceptor protein]-L-lysine = [E2 ubiquitin-conjugating enzyme]-L-cysteine + N(6)-ubiquitinyl-[acceptor protein]-L-lysine.</text>
        <dbReference type="EC" id="2.3.2.27"/>
    </reaction>
</comment>
<evidence type="ECO:0000256" key="8">
    <source>
        <dbReference type="ARBA" id="ARBA00022786"/>
    </source>
</evidence>
<keyword evidence="5" id="KW-0812">Transmembrane</keyword>
<accession>A0A813HE62</accession>
<dbReference type="EC" id="2.3.2.27" evidence="3"/>
<keyword evidence="10" id="KW-1133">Transmembrane helix</keyword>
<evidence type="ECO:0000313" key="16">
    <source>
        <dbReference type="Proteomes" id="UP000654075"/>
    </source>
</evidence>
<dbReference type="GO" id="GO:0061630">
    <property type="term" value="F:ubiquitin protein ligase activity"/>
    <property type="evidence" value="ECO:0007669"/>
    <property type="project" value="UniProtKB-EC"/>
</dbReference>
<dbReference type="GO" id="GO:0008270">
    <property type="term" value="F:zinc ion binding"/>
    <property type="evidence" value="ECO:0007669"/>
    <property type="project" value="UniProtKB-KW"/>
</dbReference>
<keyword evidence="11" id="KW-0472">Membrane</keyword>
<dbReference type="InterPro" id="IPR001841">
    <property type="entry name" value="Znf_RING"/>
</dbReference>
<dbReference type="PANTHER" id="PTHR45977">
    <property type="entry name" value="TARGET OF ERK KINASE MPK-1"/>
    <property type="match status" value="1"/>
</dbReference>
<feature type="compositionally biased region" description="Pro residues" evidence="13">
    <location>
        <begin position="202"/>
        <end position="213"/>
    </location>
</feature>
<keyword evidence="8" id="KW-0833">Ubl conjugation pathway</keyword>